<keyword evidence="2" id="KW-1185">Reference proteome</keyword>
<protein>
    <submittedName>
        <fullName evidence="1">Uncharacterized protein</fullName>
    </submittedName>
</protein>
<dbReference type="EMBL" id="JACHEA010000001">
    <property type="protein sequence ID" value="MBB5340905.1"/>
    <property type="molecule type" value="Genomic_DNA"/>
</dbReference>
<evidence type="ECO:0000313" key="1">
    <source>
        <dbReference type="EMBL" id="MBB5340905.1"/>
    </source>
</evidence>
<gene>
    <name evidence="1" type="ORF">HDF13_003238</name>
</gene>
<name>A0ACC5P235_9BACT</name>
<comment type="caution">
    <text evidence="1">The sequence shown here is derived from an EMBL/GenBank/DDBJ whole genome shotgun (WGS) entry which is preliminary data.</text>
</comment>
<organism evidence="1 2">
    <name type="scientific">Tunturiibacter gelidiferens</name>
    <dbReference type="NCBI Taxonomy" id="3069689"/>
    <lineage>
        <taxon>Bacteria</taxon>
        <taxon>Pseudomonadati</taxon>
        <taxon>Acidobacteriota</taxon>
        <taxon>Terriglobia</taxon>
        <taxon>Terriglobales</taxon>
        <taxon>Acidobacteriaceae</taxon>
        <taxon>Tunturiibacter</taxon>
    </lineage>
</organism>
<sequence length="194" mass="22156">MKRLVETSSDNEVTQAALTRGAVALLYAHWEGLVKRLTETYLSFVGLQRLKNSELSDCMLALIIRSRFQEAESAQKLGPHLRILEFFRTSMDHRSRLPNKGAFRTESNLSSKVLEEILITVGIDSASYELKFHMIDHGLLAKRNHIAHGQLLDVDEEDYLYLHDEVSSLLTLYRNDLENAAVTRQFQKDPVAQI</sequence>
<accession>A0ACC5P235</accession>
<reference evidence="1" key="1">
    <citation type="submission" date="2020-08" db="EMBL/GenBank/DDBJ databases">
        <title>Genomic Encyclopedia of Type Strains, Phase IV (KMG-V): Genome sequencing to study the core and pangenomes of soil and plant-associated prokaryotes.</title>
        <authorList>
            <person name="Whitman W."/>
        </authorList>
    </citation>
    <scope>NUCLEOTIDE SEQUENCE</scope>
    <source>
        <strain evidence="1">M8UP15</strain>
    </source>
</reference>
<proteinExistence type="predicted"/>
<evidence type="ECO:0000313" key="2">
    <source>
        <dbReference type="Proteomes" id="UP000569005"/>
    </source>
</evidence>
<dbReference type="Proteomes" id="UP000569005">
    <property type="component" value="Unassembled WGS sequence"/>
</dbReference>